<name>A0A0M4T485_9GAMM</name>
<evidence type="ECO:0000313" key="2">
    <source>
        <dbReference type="EMBL" id="ALF60790.1"/>
    </source>
</evidence>
<evidence type="ECO:0000256" key="1">
    <source>
        <dbReference type="SAM" id="SignalP"/>
    </source>
</evidence>
<protein>
    <recommendedName>
        <fullName evidence="4">Nodulation protein NolW</fullName>
    </recommendedName>
</protein>
<feature type="signal peptide" evidence="1">
    <location>
        <begin position="1"/>
        <end position="16"/>
    </location>
</feature>
<keyword evidence="3" id="KW-1185">Reference proteome</keyword>
<proteinExistence type="predicted"/>
<accession>A0A0M4T485</accession>
<dbReference type="Proteomes" id="UP000059847">
    <property type="component" value="Chromosome"/>
</dbReference>
<reference evidence="2 3" key="1">
    <citation type="submission" date="2015-09" db="EMBL/GenBank/DDBJ databases">
        <title>Complete genome of Psychrobacter urativorans R10.10B.</title>
        <authorList>
            <person name="See-Too W.S."/>
            <person name="Chan K.G."/>
        </authorList>
    </citation>
    <scope>NUCLEOTIDE SEQUENCE [LARGE SCALE GENOMIC DNA]</scope>
    <source>
        <strain evidence="2 3">R10.10B</strain>
    </source>
</reference>
<evidence type="ECO:0008006" key="4">
    <source>
        <dbReference type="Google" id="ProtNLM"/>
    </source>
</evidence>
<feature type="chain" id="PRO_5005802093" description="Nodulation protein NolW" evidence="1">
    <location>
        <begin position="17"/>
        <end position="274"/>
    </location>
</feature>
<gene>
    <name evidence="2" type="ORF">AOC03_06590</name>
</gene>
<dbReference type="STRING" id="45610.AOC03_06590"/>
<sequence length="274" mass="29821">MAIALSVILLPIFTHAAPFQTYVIATYGGETLLPAVRQQLSASADGGSVTTYQDKLVLNTTPANYQAVQQLLTQIDTQPQALTVAVRVGNNSSAQGNIRQGQVIINNQGIQGSGIINQSNNQQQSSSLYQVQTLSGSAASISTGMLWSLTQNYNATIYSPYNQSSRQIIIQQQVLLPTTQGIQVIPRLLANGQVEVQLAQVNEVHVKPNLSYNQGNYHNRAIQYQSLNTRITVPRGQWVTIGQISQNLQNQRSNMHGNSAINSNNSIPIQLLVQ</sequence>
<keyword evidence="1" id="KW-0732">Signal</keyword>
<dbReference type="EMBL" id="CP012678">
    <property type="protein sequence ID" value="ALF60790.1"/>
    <property type="molecule type" value="Genomic_DNA"/>
</dbReference>
<dbReference type="KEGG" id="pur:AOC03_06590"/>
<dbReference type="AlphaFoldDB" id="A0A0M4T485"/>
<organism evidence="2 3">
    <name type="scientific">Psychrobacter urativorans</name>
    <dbReference type="NCBI Taxonomy" id="45610"/>
    <lineage>
        <taxon>Bacteria</taxon>
        <taxon>Pseudomonadati</taxon>
        <taxon>Pseudomonadota</taxon>
        <taxon>Gammaproteobacteria</taxon>
        <taxon>Moraxellales</taxon>
        <taxon>Moraxellaceae</taxon>
        <taxon>Psychrobacter</taxon>
    </lineage>
</organism>
<evidence type="ECO:0000313" key="3">
    <source>
        <dbReference type="Proteomes" id="UP000059847"/>
    </source>
</evidence>